<organism evidence="1 2">
    <name type="scientific">Microbispora hainanensis</name>
    <dbReference type="NCBI Taxonomy" id="568844"/>
    <lineage>
        <taxon>Bacteria</taxon>
        <taxon>Bacillati</taxon>
        <taxon>Actinomycetota</taxon>
        <taxon>Actinomycetes</taxon>
        <taxon>Streptosporangiales</taxon>
        <taxon>Streptosporangiaceae</taxon>
        <taxon>Microbispora</taxon>
    </lineage>
</organism>
<reference evidence="1" key="1">
    <citation type="submission" date="2022-10" db="EMBL/GenBank/DDBJ databases">
        <title>The complete genomes of actinobacterial strains from the NBC collection.</title>
        <authorList>
            <person name="Joergensen T.S."/>
            <person name="Alvarez Arevalo M."/>
            <person name="Sterndorff E.B."/>
            <person name="Faurdal D."/>
            <person name="Vuksanovic O."/>
            <person name="Mourched A.-S."/>
            <person name="Charusanti P."/>
            <person name="Shaw S."/>
            <person name="Blin K."/>
            <person name="Weber T."/>
        </authorList>
    </citation>
    <scope>NUCLEOTIDE SEQUENCE</scope>
    <source>
        <strain evidence="1">NBC_00254</strain>
    </source>
</reference>
<name>A0ABZ1SNL5_9ACTN</name>
<dbReference type="EMBL" id="CP108085">
    <property type="protein sequence ID" value="WUP73894.1"/>
    <property type="molecule type" value="Genomic_DNA"/>
</dbReference>
<evidence type="ECO:0000313" key="1">
    <source>
        <dbReference type="EMBL" id="WUP73894.1"/>
    </source>
</evidence>
<protein>
    <submittedName>
        <fullName evidence="1">Uncharacterized protein</fullName>
    </submittedName>
</protein>
<proteinExistence type="predicted"/>
<dbReference type="Proteomes" id="UP001432011">
    <property type="component" value="Chromosome"/>
</dbReference>
<dbReference type="RefSeq" id="WP_147945025.1">
    <property type="nucleotide sequence ID" value="NZ_CP108085.1"/>
</dbReference>
<sequence>MPDWQRILQTAGELFQAGSYMVTVDRWLKMDDNSAIDAIDAFVSTSSVADVDNMDAVLFHVAVGSTASSDKARLIRFYTIFKVAELVRFEQFRGFPAYEE</sequence>
<gene>
    <name evidence="1" type="ORF">OG913_31630</name>
</gene>
<accession>A0ABZ1SNL5</accession>
<keyword evidence="2" id="KW-1185">Reference proteome</keyword>
<evidence type="ECO:0000313" key="2">
    <source>
        <dbReference type="Proteomes" id="UP001432011"/>
    </source>
</evidence>